<dbReference type="PANTHER" id="PTHR43684:SF4">
    <property type="entry name" value="ENOYL-COA HYDRATASE_ISOMERASE FAMILY PROTEIN (AFU_ORTHOLOGUE AFUA_1G01890)"/>
    <property type="match status" value="1"/>
</dbReference>
<dbReference type="SUPFAM" id="SSF52096">
    <property type="entry name" value="ClpP/crotonase"/>
    <property type="match status" value="1"/>
</dbReference>
<dbReference type="InterPro" id="IPR029045">
    <property type="entry name" value="ClpP/crotonase-like_dom_sf"/>
</dbReference>
<dbReference type="PANTHER" id="PTHR43684">
    <property type="match status" value="1"/>
</dbReference>
<dbReference type="Pfam" id="PF00378">
    <property type="entry name" value="ECH_1"/>
    <property type="match status" value="1"/>
</dbReference>
<feature type="region of interest" description="Disordered" evidence="2">
    <location>
        <begin position="343"/>
        <end position="373"/>
    </location>
</feature>
<dbReference type="InterPro" id="IPR001753">
    <property type="entry name" value="Enoyl-CoA_hydra/iso"/>
</dbReference>
<dbReference type="Gene3D" id="1.10.12.10">
    <property type="entry name" value="Lyase 2-enoyl-coa Hydratase, Chain A, domain 2"/>
    <property type="match status" value="1"/>
</dbReference>
<reference evidence="3" key="1">
    <citation type="submission" date="2022-11" db="EMBL/GenBank/DDBJ databases">
        <authorList>
            <person name="Petersen C."/>
        </authorList>
    </citation>
    <scope>NUCLEOTIDE SEQUENCE</scope>
    <source>
        <strain evidence="3">IBT 21917</strain>
    </source>
</reference>
<evidence type="ECO:0000256" key="1">
    <source>
        <dbReference type="ARBA" id="ARBA00005254"/>
    </source>
</evidence>
<dbReference type="OrthoDB" id="2018133at2759"/>
<organism evidence="3 4">
    <name type="scientific">Penicillium capsulatum</name>
    <dbReference type="NCBI Taxonomy" id="69766"/>
    <lineage>
        <taxon>Eukaryota</taxon>
        <taxon>Fungi</taxon>
        <taxon>Dikarya</taxon>
        <taxon>Ascomycota</taxon>
        <taxon>Pezizomycotina</taxon>
        <taxon>Eurotiomycetes</taxon>
        <taxon>Eurotiomycetidae</taxon>
        <taxon>Eurotiales</taxon>
        <taxon>Aspergillaceae</taxon>
        <taxon>Penicillium</taxon>
    </lineage>
</organism>
<proteinExistence type="inferred from homology"/>
<comment type="caution">
    <text evidence="3">The sequence shown here is derived from an EMBL/GenBank/DDBJ whole genome shotgun (WGS) entry which is preliminary data.</text>
</comment>
<dbReference type="CDD" id="cd06558">
    <property type="entry name" value="crotonase-like"/>
    <property type="match status" value="1"/>
</dbReference>
<gene>
    <name evidence="3" type="ORF">N7492_001932</name>
</gene>
<dbReference type="Gene3D" id="3.90.226.10">
    <property type="entry name" value="2-enoyl-CoA Hydratase, Chain A, domain 1"/>
    <property type="match status" value="1"/>
</dbReference>
<sequence>MNEQSLASRNAHRDDHIHDYPSMDDDILVAGSPDPPEPRSNSSRTHLIYILMFSSLHPNKIHHDLRSHPLDLPTSYETLPTTGHVVVSHYPPGNPAVTPVLIVTLNRPANHNAFTAQMIQDFETLFPLFNVDERVKVIVLTGAGKTFCAGADLDIGFSGVGEKNADHRDGGGRMSLAIHHCRKPTIAAMQGSAVGVGMTMTLPAMIRICHAKSKYGFVFGRRGVTMEACSSYFLPRLIGHSNANYLVGTGGVFPPTAKHFGDLFNEILPEASQVLPRALELATDMAENVSPSASYLNRALMWRNPESPEAAHLVESRVIYHMFGAADQKEGVQSFFEKRKPNFRANLDDNPPPNLPWWSQVDTGRSPKAASKL</sequence>
<comment type="similarity">
    <text evidence="1">Belongs to the enoyl-CoA hydratase/isomerase family.</text>
</comment>
<dbReference type="InterPro" id="IPR014748">
    <property type="entry name" value="Enoyl-CoA_hydra_C"/>
</dbReference>
<name>A0A9W9IJ02_9EURO</name>
<keyword evidence="4" id="KW-1185">Reference proteome</keyword>
<protein>
    <submittedName>
        <fullName evidence="3">Crotonase core</fullName>
    </submittedName>
</protein>
<evidence type="ECO:0000256" key="2">
    <source>
        <dbReference type="SAM" id="MobiDB-lite"/>
    </source>
</evidence>
<feature type="region of interest" description="Disordered" evidence="2">
    <location>
        <begin position="1"/>
        <end position="42"/>
    </location>
</feature>
<dbReference type="EMBL" id="JAPQKO010000002">
    <property type="protein sequence ID" value="KAJ5178722.1"/>
    <property type="molecule type" value="Genomic_DNA"/>
</dbReference>
<evidence type="ECO:0000313" key="3">
    <source>
        <dbReference type="EMBL" id="KAJ5178722.1"/>
    </source>
</evidence>
<dbReference type="AlphaFoldDB" id="A0A9W9IJ02"/>
<feature type="compositionally biased region" description="Basic and acidic residues" evidence="2">
    <location>
        <begin position="11"/>
        <end position="21"/>
    </location>
</feature>
<reference evidence="3" key="2">
    <citation type="journal article" date="2023" name="IMA Fungus">
        <title>Comparative genomic study of the Penicillium genus elucidates a diverse pangenome and 15 lateral gene transfer events.</title>
        <authorList>
            <person name="Petersen C."/>
            <person name="Sorensen T."/>
            <person name="Nielsen M.R."/>
            <person name="Sondergaard T.E."/>
            <person name="Sorensen J.L."/>
            <person name="Fitzpatrick D.A."/>
            <person name="Frisvad J.C."/>
            <person name="Nielsen K.L."/>
        </authorList>
    </citation>
    <scope>NUCLEOTIDE SEQUENCE</scope>
    <source>
        <strain evidence="3">IBT 21917</strain>
    </source>
</reference>
<dbReference type="Proteomes" id="UP001146351">
    <property type="component" value="Unassembled WGS sequence"/>
</dbReference>
<evidence type="ECO:0000313" key="4">
    <source>
        <dbReference type="Proteomes" id="UP001146351"/>
    </source>
</evidence>
<accession>A0A9W9IJ02</accession>
<dbReference type="InterPro" id="IPR051053">
    <property type="entry name" value="ECH/Chromodomain_protein"/>
</dbReference>